<evidence type="ECO:0000313" key="6">
    <source>
        <dbReference type="Proteomes" id="UP001595989"/>
    </source>
</evidence>
<dbReference type="RefSeq" id="WP_390297672.1">
    <property type="nucleotide sequence ID" value="NZ_JBHSFU010000008.1"/>
</dbReference>
<dbReference type="EMBL" id="JBHSFU010000008">
    <property type="protein sequence ID" value="MFC4559468.1"/>
    <property type="molecule type" value="Genomic_DNA"/>
</dbReference>
<proteinExistence type="predicted"/>
<name>A0ABV9DPG5_9BACI</name>
<dbReference type="Pfam" id="PF17479">
    <property type="entry name" value="DUF3048_C"/>
    <property type="match status" value="1"/>
</dbReference>
<dbReference type="InterPro" id="IPR035328">
    <property type="entry name" value="DUF3048_C"/>
</dbReference>
<dbReference type="SUPFAM" id="SSF159774">
    <property type="entry name" value="YerB-like"/>
    <property type="match status" value="1"/>
</dbReference>
<evidence type="ECO:0000256" key="2">
    <source>
        <dbReference type="SAM" id="SignalP"/>
    </source>
</evidence>
<evidence type="ECO:0000313" key="5">
    <source>
        <dbReference type="EMBL" id="MFC4559468.1"/>
    </source>
</evidence>
<keyword evidence="2" id="KW-0732">Signal</keyword>
<feature type="region of interest" description="Disordered" evidence="1">
    <location>
        <begin position="27"/>
        <end position="50"/>
    </location>
</feature>
<comment type="caution">
    <text evidence="5">The sequence shown here is derived from an EMBL/GenBank/DDBJ whole genome shotgun (WGS) entry which is preliminary data.</text>
</comment>
<evidence type="ECO:0000259" key="3">
    <source>
        <dbReference type="Pfam" id="PF11258"/>
    </source>
</evidence>
<dbReference type="Proteomes" id="UP001595989">
    <property type="component" value="Unassembled WGS sequence"/>
</dbReference>
<feature type="signal peptide" evidence="2">
    <location>
        <begin position="1"/>
        <end position="20"/>
    </location>
</feature>
<sequence>MLKKSLFYLLITLLTMILLAGCNGEEKTADTGKEKENAVEEKEQVETDADEASNVYPLTGVKTNKPVNDRIVGVMVNNHTKARPQTGLSKADIVFEILAEGQITRFLAMFQSQQPEIVGPVRSAREYYFELANGYEALYVYHGAAGFVNDMIKNRGIEHLNGSIYDNDGNLFKRETFRQAPHNSYLLFDAVYEVAKEKSYDVKHDYKPLPFLDKKEVGNISGKPANHVEIVYSDNPMEVVEFKYDEENGNYTRFNDREKTVELNSETPIQVENVFIVFTDHKVIDSAGRRAIDIKSGGDAYLIQNGKIQEVQWENREGRIIPVKDGQPVGFVPGQTWINIVPNEDKKSVNILN</sequence>
<dbReference type="InterPro" id="IPR023158">
    <property type="entry name" value="YerB-like_sf"/>
</dbReference>
<feature type="chain" id="PRO_5046713404" evidence="2">
    <location>
        <begin position="21"/>
        <end position="353"/>
    </location>
</feature>
<protein>
    <submittedName>
        <fullName evidence="5">DUF3048 domain-containing protein</fullName>
    </submittedName>
</protein>
<reference evidence="6" key="1">
    <citation type="journal article" date="2019" name="Int. J. Syst. Evol. Microbiol.">
        <title>The Global Catalogue of Microorganisms (GCM) 10K type strain sequencing project: providing services to taxonomists for standard genome sequencing and annotation.</title>
        <authorList>
            <consortium name="The Broad Institute Genomics Platform"/>
            <consortium name="The Broad Institute Genome Sequencing Center for Infectious Disease"/>
            <person name="Wu L."/>
            <person name="Ma J."/>
        </authorList>
    </citation>
    <scope>NUCLEOTIDE SEQUENCE [LARGE SCALE GENOMIC DNA]</scope>
    <source>
        <strain evidence="6">CGMCC 4.7426</strain>
    </source>
</reference>
<feature type="domain" description="DUF3048" evidence="4">
    <location>
        <begin position="229"/>
        <end position="338"/>
    </location>
</feature>
<organism evidence="5 6">
    <name type="scientific">Virgibacillus kekensis</name>
    <dbReference type="NCBI Taxonomy" id="202261"/>
    <lineage>
        <taxon>Bacteria</taxon>
        <taxon>Bacillati</taxon>
        <taxon>Bacillota</taxon>
        <taxon>Bacilli</taxon>
        <taxon>Bacillales</taxon>
        <taxon>Bacillaceae</taxon>
        <taxon>Virgibacillus</taxon>
    </lineage>
</organism>
<keyword evidence="6" id="KW-1185">Reference proteome</keyword>
<dbReference type="Pfam" id="PF11258">
    <property type="entry name" value="DUF3048"/>
    <property type="match status" value="1"/>
</dbReference>
<evidence type="ECO:0000256" key="1">
    <source>
        <dbReference type="SAM" id="MobiDB-lite"/>
    </source>
</evidence>
<feature type="domain" description="DUF3048" evidence="3">
    <location>
        <begin position="58"/>
        <end position="200"/>
    </location>
</feature>
<dbReference type="PROSITE" id="PS51257">
    <property type="entry name" value="PROKAR_LIPOPROTEIN"/>
    <property type="match status" value="1"/>
</dbReference>
<dbReference type="Gene3D" id="3.50.90.10">
    <property type="entry name" value="YerB-like"/>
    <property type="match status" value="1"/>
</dbReference>
<feature type="compositionally biased region" description="Basic and acidic residues" evidence="1">
    <location>
        <begin position="27"/>
        <end position="45"/>
    </location>
</feature>
<evidence type="ECO:0000259" key="4">
    <source>
        <dbReference type="Pfam" id="PF17479"/>
    </source>
</evidence>
<accession>A0ABV9DPG5</accession>
<gene>
    <name evidence="5" type="ORF">ACFO3D_14815</name>
</gene>
<dbReference type="InterPro" id="IPR021416">
    <property type="entry name" value="DUF3048_N"/>
</dbReference>